<evidence type="ECO:0000313" key="3">
    <source>
        <dbReference type="Proteomes" id="UP000184383"/>
    </source>
</evidence>
<name>A0A1L9RHV8_ASPWE</name>
<organism evidence="2 3">
    <name type="scientific">Aspergillus wentii DTO 134E9</name>
    <dbReference type="NCBI Taxonomy" id="1073089"/>
    <lineage>
        <taxon>Eukaryota</taxon>
        <taxon>Fungi</taxon>
        <taxon>Dikarya</taxon>
        <taxon>Ascomycota</taxon>
        <taxon>Pezizomycotina</taxon>
        <taxon>Eurotiomycetes</taxon>
        <taxon>Eurotiomycetidae</taxon>
        <taxon>Eurotiales</taxon>
        <taxon>Aspergillaceae</taxon>
        <taxon>Aspergillus</taxon>
        <taxon>Aspergillus subgen. Cremei</taxon>
    </lineage>
</organism>
<feature type="compositionally biased region" description="Basic and acidic residues" evidence="1">
    <location>
        <begin position="87"/>
        <end position="106"/>
    </location>
</feature>
<dbReference type="GeneID" id="63746991"/>
<protein>
    <submittedName>
        <fullName evidence="2">Uncharacterized protein</fullName>
    </submittedName>
</protein>
<evidence type="ECO:0000256" key="1">
    <source>
        <dbReference type="SAM" id="MobiDB-lite"/>
    </source>
</evidence>
<proteinExistence type="predicted"/>
<feature type="compositionally biased region" description="Acidic residues" evidence="1">
    <location>
        <begin position="107"/>
        <end position="134"/>
    </location>
</feature>
<dbReference type="RefSeq" id="XP_040688109.1">
    <property type="nucleotide sequence ID" value="XM_040831143.1"/>
</dbReference>
<keyword evidence="3" id="KW-1185">Reference proteome</keyword>
<reference evidence="3" key="1">
    <citation type="journal article" date="2017" name="Genome Biol.">
        <title>Comparative genomics reveals high biological diversity and specific adaptations in the industrially and medically important fungal genus Aspergillus.</title>
        <authorList>
            <person name="de Vries R.P."/>
            <person name="Riley R."/>
            <person name="Wiebenga A."/>
            <person name="Aguilar-Osorio G."/>
            <person name="Amillis S."/>
            <person name="Uchima C.A."/>
            <person name="Anderluh G."/>
            <person name="Asadollahi M."/>
            <person name="Askin M."/>
            <person name="Barry K."/>
            <person name="Battaglia E."/>
            <person name="Bayram O."/>
            <person name="Benocci T."/>
            <person name="Braus-Stromeyer S.A."/>
            <person name="Caldana C."/>
            <person name="Canovas D."/>
            <person name="Cerqueira G.C."/>
            <person name="Chen F."/>
            <person name="Chen W."/>
            <person name="Choi C."/>
            <person name="Clum A."/>
            <person name="Dos Santos R.A."/>
            <person name="Damasio A.R."/>
            <person name="Diallinas G."/>
            <person name="Emri T."/>
            <person name="Fekete E."/>
            <person name="Flipphi M."/>
            <person name="Freyberg S."/>
            <person name="Gallo A."/>
            <person name="Gournas C."/>
            <person name="Habgood R."/>
            <person name="Hainaut M."/>
            <person name="Harispe M.L."/>
            <person name="Henrissat B."/>
            <person name="Hilden K.S."/>
            <person name="Hope R."/>
            <person name="Hossain A."/>
            <person name="Karabika E."/>
            <person name="Karaffa L."/>
            <person name="Karanyi Z."/>
            <person name="Krasevec N."/>
            <person name="Kuo A."/>
            <person name="Kusch H."/>
            <person name="LaButti K."/>
            <person name="Lagendijk E.L."/>
            <person name="Lapidus A."/>
            <person name="Levasseur A."/>
            <person name="Lindquist E."/>
            <person name="Lipzen A."/>
            <person name="Logrieco A.F."/>
            <person name="MacCabe A."/>
            <person name="Maekelae M.R."/>
            <person name="Malavazi I."/>
            <person name="Melin P."/>
            <person name="Meyer V."/>
            <person name="Mielnichuk N."/>
            <person name="Miskei M."/>
            <person name="Molnar A.P."/>
            <person name="Mule G."/>
            <person name="Ngan C.Y."/>
            <person name="Orejas M."/>
            <person name="Orosz E."/>
            <person name="Ouedraogo J.P."/>
            <person name="Overkamp K.M."/>
            <person name="Park H.-S."/>
            <person name="Perrone G."/>
            <person name="Piumi F."/>
            <person name="Punt P.J."/>
            <person name="Ram A.F."/>
            <person name="Ramon A."/>
            <person name="Rauscher S."/>
            <person name="Record E."/>
            <person name="Riano-Pachon D.M."/>
            <person name="Robert V."/>
            <person name="Roehrig J."/>
            <person name="Ruller R."/>
            <person name="Salamov A."/>
            <person name="Salih N.S."/>
            <person name="Samson R.A."/>
            <person name="Sandor E."/>
            <person name="Sanguinetti M."/>
            <person name="Schuetze T."/>
            <person name="Sepcic K."/>
            <person name="Shelest E."/>
            <person name="Sherlock G."/>
            <person name="Sophianopoulou V."/>
            <person name="Squina F.M."/>
            <person name="Sun H."/>
            <person name="Susca A."/>
            <person name="Todd R.B."/>
            <person name="Tsang A."/>
            <person name="Unkles S.E."/>
            <person name="van de Wiele N."/>
            <person name="van Rossen-Uffink D."/>
            <person name="Oliveira J.V."/>
            <person name="Vesth T.C."/>
            <person name="Visser J."/>
            <person name="Yu J.-H."/>
            <person name="Zhou M."/>
            <person name="Andersen M.R."/>
            <person name="Archer D.B."/>
            <person name="Baker S.E."/>
            <person name="Benoit I."/>
            <person name="Brakhage A.A."/>
            <person name="Braus G.H."/>
            <person name="Fischer R."/>
            <person name="Frisvad J.C."/>
            <person name="Goldman G.H."/>
            <person name="Houbraken J."/>
            <person name="Oakley B."/>
            <person name="Pocsi I."/>
            <person name="Scazzocchio C."/>
            <person name="Seiboth B."/>
            <person name="vanKuyk P.A."/>
            <person name="Wortman J."/>
            <person name="Dyer P.S."/>
            <person name="Grigoriev I.V."/>
        </authorList>
    </citation>
    <scope>NUCLEOTIDE SEQUENCE [LARGE SCALE GENOMIC DNA]</scope>
    <source>
        <strain evidence="3">DTO 134E9</strain>
    </source>
</reference>
<gene>
    <name evidence="2" type="ORF">ASPWEDRAFT_173847</name>
</gene>
<feature type="region of interest" description="Disordered" evidence="1">
    <location>
        <begin position="1"/>
        <end position="31"/>
    </location>
</feature>
<dbReference type="AlphaFoldDB" id="A0A1L9RHV8"/>
<accession>A0A1L9RHV8</accession>
<evidence type="ECO:0000313" key="2">
    <source>
        <dbReference type="EMBL" id="OJJ34433.1"/>
    </source>
</evidence>
<feature type="region of interest" description="Disordered" evidence="1">
    <location>
        <begin position="87"/>
        <end position="134"/>
    </location>
</feature>
<dbReference type="EMBL" id="KV878213">
    <property type="protein sequence ID" value="OJJ34433.1"/>
    <property type="molecule type" value="Genomic_DNA"/>
</dbReference>
<dbReference type="Proteomes" id="UP000184383">
    <property type="component" value="Unassembled WGS sequence"/>
</dbReference>
<sequence>MTRITRSGKGRDTTASQDEQPRARNFRQVIQRKKKRILRRIEETKKKNDKKYWLDEADRLKRALRKEEQECHRKRARIAKCLSKVEAMEKGKKMEEDKTQGIKEAEHDEEEEYKQEDYDEDYYKEEDDDDGHFP</sequence>
<dbReference type="VEuPathDB" id="FungiDB:ASPWEDRAFT_173847"/>